<dbReference type="Pfam" id="PF13424">
    <property type="entry name" value="TPR_12"/>
    <property type="match status" value="3"/>
</dbReference>
<dbReference type="SUPFAM" id="SSF48452">
    <property type="entry name" value="TPR-like"/>
    <property type="match status" value="2"/>
</dbReference>
<dbReference type="PANTHER" id="PTHR45138">
    <property type="entry name" value="REGULATORY COMPONENTS OF SENSORY TRANSDUCTION SYSTEM"/>
    <property type="match status" value="1"/>
</dbReference>
<dbReference type="GO" id="GO:0043709">
    <property type="term" value="P:cell adhesion involved in single-species biofilm formation"/>
    <property type="evidence" value="ECO:0007669"/>
    <property type="project" value="TreeGrafter"/>
</dbReference>
<dbReference type="AlphaFoldDB" id="A0A7W9W8W2"/>
<dbReference type="GO" id="GO:0005886">
    <property type="term" value="C:plasma membrane"/>
    <property type="evidence" value="ECO:0007669"/>
    <property type="project" value="TreeGrafter"/>
</dbReference>
<evidence type="ECO:0000256" key="1">
    <source>
        <dbReference type="PROSITE-ProRule" id="PRU00339"/>
    </source>
</evidence>
<organism evidence="4 5">
    <name type="scientific">Armatimonas rosea</name>
    <dbReference type="NCBI Taxonomy" id="685828"/>
    <lineage>
        <taxon>Bacteria</taxon>
        <taxon>Bacillati</taxon>
        <taxon>Armatimonadota</taxon>
        <taxon>Armatimonadia</taxon>
        <taxon>Armatimonadales</taxon>
        <taxon>Armatimonadaceae</taxon>
        <taxon>Armatimonas</taxon>
    </lineage>
</organism>
<dbReference type="GO" id="GO:0052621">
    <property type="term" value="F:diguanylate cyclase activity"/>
    <property type="evidence" value="ECO:0007669"/>
    <property type="project" value="TreeGrafter"/>
</dbReference>
<name>A0A7W9W8W2_ARMRO</name>
<protein>
    <submittedName>
        <fullName evidence="4">Diguanylate cyclase (GGDEF)-like protein</fullName>
    </submittedName>
</protein>
<dbReference type="InterPro" id="IPR029787">
    <property type="entry name" value="Nucleotide_cyclase"/>
</dbReference>
<dbReference type="InterPro" id="IPR000160">
    <property type="entry name" value="GGDEF_dom"/>
</dbReference>
<evidence type="ECO:0000313" key="4">
    <source>
        <dbReference type="EMBL" id="MBB6052681.1"/>
    </source>
</evidence>
<dbReference type="Gene3D" id="1.25.40.10">
    <property type="entry name" value="Tetratricopeptide repeat domain"/>
    <property type="match status" value="2"/>
</dbReference>
<dbReference type="InterPro" id="IPR050469">
    <property type="entry name" value="Diguanylate_Cyclase"/>
</dbReference>
<dbReference type="GO" id="GO:1902201">
    <property type="term" value="P:negative regulation of bacterial-type flagellum-dependent cell motility"/>
    <property type="evidence" value="ECO:0007669"/>
    <property type="project" value="TreeGrafter"/>
</dbReference>
<evidence type="ECO:0000259" key="3">
    <source>
        <dbReference type="PROSITE" id="PS50887"/>
    </source>
</evidence>
<dbReference type="SMART" id="SM00028">
    <property type="entry name" value="TPR"/>
    <property type="match status" value="8"/>
</dbReference>
<keyword evidence="1" id="KW-0802">TPR repeat</keyword>
<feature type="repeat" description="TPR" evidence="1">
    <location>
        <begin position="173"/>
        <end position="206"/>
    </location>
</feature>
<keyword evidence="5" id="KW-1185">Reference proteome</keyword>
<dbReference type="NCBIfam" id="TIGR00254">
    <property type="entry name" value="GGDEF"/>
    <property type="match status" value="1"/>
</dbReference>
<dbReference type="InterPro" id="IPR043128">
    <property type="entry name" value="Rev_trsase/Diguanyl_cyclase"/>
</dbReference>
<dbReference type="RefSeq" id="WP_184202168.1">
    <property type="nucleotide sequence ID" value="NZ_JACHGW010000004.1"/>
</dbReference>
<sequence length="584" mass="65836">MEEPLSACEKITQLCEQVKGLLAHDSQQALCLAQQALALAQQIEAPRRLLLQALICRGGAQRFCGDLDASFEDYSEVLAQCRDQGSELDDLHASALLGLGIVYRNRADYRQALDCYQQGLERARRSGAKRIESTLLNGLGNVHSVLGSHTEAVGYYLQALTLAREQADPQAELVMLGNLGFLFEEMGDFEQALTYYEQALVQSDRVKDRYFRVSILSNKCSSLRQLGRFEQALSAGLQAHREALESGNEMRRAPTLQVLAALYKDIGEYEQAEQRIQEAIQIYKVVGNLRHLPEALRLQGGLASLRGEHALAEAAFLAALERTQTEGDPKEEAAAHQALAEHFESRGELGKALPHFKAYHALEQRLRREQVQLVLASRLTDRENEVARKDAELQRLRNGELAELVAALERANQQKEVLLVQLSQQAIEDPLTGLYNRRYLEEYLPRELQFAQRQKQVLALALADLDNFKQINDHFSHEVGDQVLKIVSQIFRKHSRKSDVVIRYGGEELLLVMPETDSTQGRDVCERIRRAVESHPWKHFHPDLHVTLSMGLSDSRTRSPRRLLQHADKMLYVAKNAGKNQVAA</sequence>
<dbReference type="Gene3D" id="3.30.70.270">
    <property type="match status" value="1"/>
</dbReference>
<dbReference type="EMBL" id="JACHGW010000004">
    <property type="protein sequence ID" value="MBB6052681.1"/>
    <property type="molecule type" value="Genomic_DNA"/>
</dbReference>
<dbReference type="PROSITE" id="PS50005">
    <property type="entry name" value="TPR"/>
    <property type="match status" value="2"/>
</dbReference>
<dbReference type="CDD" id="cd01949">
    <property type="entry name" value="GGDEF"/>
    <property type="match status" value="1"/>
</dbReference>
<comment type="caution">
    <text evidence="4">The sequence shown here is derived from an EMBL/GenBank/DDBJ whole genome shotgun (WGS) entry which is preliminary data.</text>
</comment>
<dbReference type="InterPro" id="IPR019734">
    <property type="entry name" value="TPR_rpt"/>
</dbReference>
<evidence type="ECO:0000256" key="2">
    <source>
        <dbReference type="SAM" id="Coils"/>
    </source>
</evidence>
<dbReference type="PROSITE" id="PS50887">
    <property type="entry name" value="GGDEF"/>
    <property type="match status" value="1"/>
</dbReference>
<dbReference type="SMART" id="SM00267">
    <property type="entry name" value="GGDEF"/>
    <property type="match status" value="1"/>
</dbReference>
<feature type="coiled-coil region" evidence="2">
    <location>
        <begin position="401"/>
        <end position="428"/>
    </location>
</feature>
<dbReference type="InterPro" id="IPR011990">
    <property type="entry name" value="TPR-like_helical_dom_sf"/>
</dbReference>
<evidence type="ECO:0000313" key="5">
    <source>
        <dbReference type="Proteomes" id="UP000520814"/>
    </source>
</evidence>
<reference evidence="4 5" key="1">
    <citation type="submission" date="2020-08" db="EMBL/GenBank/DDBJ databases">
        <title>Genomic Encyclopedia of Type Strains, Phase IV (KMG-IV): sequencing the most valuable type-strain genomes for metagenomic binning, comparative biology and taxonomic classification.</title>
        <authorList>
            <person name="Goeker M."/>
        </authorList>
    </citation>
    <scope>NUCLEOTIDE SEQUENCE [LARGE SCALE GENOMIC DNA]</scope>
    <source>
        <strain evidence="4 5">DSM 23562</strain>
    </source>
</reference>
<gene>
    <name evidence="4" type="ORF">HNQ39_004502</name>
</gene>
<feature type="repeat" description="TPR" evidence="1">
    <location>
        <begin position="93"/>
        <end position="126"/>
    </location>
</feature>
<dbReference type="Proteomes" id="UP000520814">
    <property type="component" value="Unassembled WGS sequence"/>
</dbReference>
<dbReference type="FunFam" id="3.30.70.270:FF:000001">
    <property type="entry name" value="Diguanylate cyclase domain protein"/>
    <property type="match status" value="1"/>
</dbReference>
<proteinExistence type="predicted"/>
<dbReference type="SUPFAM" id="SSF55073">
    <property type="entry name" value="Nucleotide cyclase"/>
    <property type="match status" value="1"/>
</dbReference>
<accession>A0A7W9W8W2</accession>
<feature type="domain" description="GGDEF" evidence="3">
    <location>
        <begin position="456"/>
        <end position="584"/>
    </location>
</feature>
<dbReference type="PANTHER" id="PTHR45138:SF9">
    <property type="entry name" value="DIGUANYLATE CYCLASE DGCM-RELATED"/>
    <property type="match status" value="1"/>
</dbReference>
<keyword evidence="2" id="KW-0175">Coiled coil</keyword>
<dbReference type="Pfam" id="PF00990">
    <property type="entry name" value="GGDEF"/>
    <property type="match status" value="1"/>
</dbReference>